<proteinExistence type="predicted"/>
<dbReference type="Proteomes" id="UP000821865">
    <property type="component" value="Chromosome 4"/>
</dbReference>
<evidence type="ECO:0000313" key="1">
    <source>
        <dbReference type="EMBL" id="KAH7955035.1"/>
    </source>
</evidence>
<dbReference type="EMBL" id="CM023473">
    <property type="protein sequence ID" value="KAH7955035.1"/>
    <property type="molecule type" value="Genomic_DNA"/>
</dbReference>
<gene>
    <name evidence="1" type="ORF">HPB49_024222</name>
</gene>
<evidence type="ECO:0000313" key="2">
    <source>
        <dbReference type="Proteomes" id="UP000821865"/>
    </source>
</evidence>
<comment type="caution">
    <text evidence="1">The sequence shown here is derived from an EMBL/GenBank/DDBJ whole genome shotgun (WGS) entry which is preliminary data.</text>
</comment>
<name>A0ACB8D0U5_DERSI</name>
<keyword evidence="2" id="KW-1185">Reference proteome</keyword>
<accession>A0ACB8D0U5</accession>
<protein>
    <submittedName>
        <fullName evidence="1">Uncharacterized protein</fullName>
    </submittedName>
</protein>
<organism evidence="1 2">
    <name type="scientific">Dermacentor silvarum</name>
    <name type="common">Tick</name>
    <dbReference type="NCBI Taxonomy" id="543639"/>
    <lineage>
        <taxon>Eukaryota</taxon>
        <taxon>Metazoa</taxon>
        <taxon>Ecdysozoa</taxon>
        <taxon>Arthropoda</taxon>
        <taxon>Chelicerata</taxon>
        <taxon>Arachnida</taxon>
        <taxon>Acari</taxon>
        <taxon>Parasitiformes</taxon>
        <taxon>Ixodida</taxon>
        <taxon>Ixodoidea</taxon>
        <taxon>Ixodidae</taxon>
        <taxon>Rhipicephalinae</taxon>
        <taxon>Dermacentor</taxon>
    </lineage>
</organism>
<reference evidence="1" key="1">
    <citation type="submission" date="2020-05" db="EMBL/GenBank/DDBJ databases">
        <title>Large-scale comparative analyses of tick genomes elucidate their genetic diversity and vector capacities.</title>
        <authorList>
            <person name="Jia N."/>
            <person name="Wang J."/>
            <person name="Shi W."/>
            <person name="Du L."/>
            <person name="Sun Y."/>
            <person name="Zhan W."/>
            <person name="Jiang J."/>
            <person name="Wang Q."/>
            <person name="Zhang B."/>
            <person name="Ji P."/>
            <person name="Sakyi L.B."/>
            <person name="Cui X."/>
            <person name="Yuan T."/>
            <person name="Jiang B."/>
            <person name="Yang W."/>
            <person name="Lam T.T.-Y."/>
            <person name="Chang Q."/>
            <person name="Ding S."/>
            <person name="Wang X."/>
            <person name="Zhu J."/>
            <person name="Ruan X."/>
            <person name="Zhao L."/>
            <person name="Wei J."/>
            <person name="Que T."/>
            <person name="Du C."/>
            <person name="Cheng J."/>
            <person name="Dai P."/>
            <person name="Han X."/>
            <person name="Huang E."/>
            <person name="Gao Y."/>
            <person name="Liu J."/>
            <person name="Shao H."/>
            <person name="Ye R."/>
            <person name="Li L."/>
            <person name="Wei W."/>
            <person name="Wang X."/>
            <person name="Wang C."/>
            <person name="Yang T."/>
            <person name="Huo Q."/>
            <person name="Li W."/>
            <person name="Guo W."/>
            <person name="Chen H."/>
            <person name="Zhou L."/>
            <person name="Ni X."/>
            <person name="Tian J."/>
            <person name="Zhou Y."/>
            <person name="Sheng Y."/>
            <person name="Liu T."/>
            <person name="Pan Y."/>
            <person name="Xia L."/>
            <person name="Li J."/>
            <person name="Zhao F."/>
            <person name="Cao W."/>
        </authorList>
    </citation>
    <scope>NUCLEOTIDE SEQUENCE</scope>
    <source>
        <strain evidence="1">Dsil-2018</strain>
    </source>
</reference>
<sequence length="127" mass="14072">MSSSFISALVLLLSLAHSLERCGAECRPEYQKLSKGGVTHTACKAANPRCRIIERGLRAGEAEEILRLHNAYRSQMALGRVPGFKPAANMHQLVSYMHSLRRRFNGLPCQANASPESFRLHVLLSVN</sequence>